<dbReference type="GO" id="GO:0072546">
    <property type="term" value="C:EMC complex"/>
    <property type="evidence" value="ECO:0007669"/>
    <property type="project" value="InterPro"/>
</dbReference>
<dbReference type="AlphaFoldDB" id="A0AAN8GCY8"/>
<evidence type="ECO:0000259" key="2">
    <source>
        <dbReference type="Pfam" id="PF25293"/>
    </source>
</evidence>
<dbReference type="PANTHER" id="PTHR21573">
    <property type="entry name" value="ER MEMBRANE PROTEIN COMPLEX SUBUNIT 1"/>
    <property type="match status" value="1"/>
</dbReference>
<name>A0AAN8GCY8_TRICO</name>
<dbReference type="Gene3D" id="2.130.10.10">
    <property type="entry name" value="YVTN repeat-like/Quinoprotein amine dehydrogenase"/>
    <property type="match status" value="1"/>
</dbReference>
<dbReference type="InterPro" id="IPR026895">
    <property type="entry name" value="EMC1"/>
</dbReference>
<dbReference type="InterPro" id="IPR015943">
    <property type="entry name" value="WD40/YVTN_repeat-like_dom_sf"/>
</dbReference>
<reference evidence="3 4" key="1">
    <citation type="submission" date="2019-10" db="EMBL/GenBank/DDBJ databases">
        <title>Assembly and Annotation for the nematode Trichostrongylus colubriformis.</title>
        <authorList>
            <person name="Martin J."/>
        </authorList>
    </citation>
    <scope>NUCLEOTIDE SEQUENCE [LARGE SCALE GENOMIC DNA]</scope>
    <source>
        <strain evidence="3">G859</strain>
        <tissue evidence="3">Whole worm</tissue>
    </source>
</reference>
<dbReference type="InterPro" id="IPR058545">
    <property type="entry name" value="Beta-prop_EMC1_1st"/>
</dbReference>
<feature type="signal peptide" evidence="1">
    <location>
        <begin position="1"/>
        <end position="21"/>
    </location>
</feature>
<evidence type="ECO:0000256" key="1">
    <source>
        <dbReference type="SAM" id="SignalP"/>
    </source>
</evidence>
<sequence>MWVGQLWLTCVLLVLVTSTSALFEDQVGKFDWRHQYVGCPLQVHFDESGKNDRLLVSTRENVIASLSANTGHLVWRRIQEDGKRVALTSVADETTMYTVSDSGRVVRAWNKRNGALQWQT</sequence>
<comment type="caution">
    <text evidence="3">The sequence shown here is derived from an EMBL/GenBank/DDBJ whole genome shotgun (WGS) entry which is preliminary data.</text>
</comment>
<protein>
    <recommendedName>
        <fullName evidence="2">EMC1 first beta-propeller domain-containing protein</fullName>
    </recommendedName>
</protein>
<dbReference type="InterPro" id="IPR011047">
    <property type="entry name" value="Quinoprotein_ADH-like_sf"/>
</dbReference>
<dbReference type="GO" id="GO:0034975">
    <property type="term" value="P:protein folding in endoplasmic reticulum"/>
    <property type="evidence" value="ECO:0007669"/>
    <property type="project" value="TreeGrafter"/>
</dbReference>
<dbReference type="PANTHER" id="PTHR21573:SF0">
    <property type="entry name" value="ER MEMBRANE PROTEIN COMPLEX SUBUNIT 1"/>
    <property type="match status" value="1"/>
</dbReference>
<dbReference type="Proteomes" id="UP001331761">
    <property type="component" value="Unassembled WGS sequence"/>
</dbReference>
<organism evidence="3 4">
    <name type="scientific">Trichostrongylus colubriformis</name>
    <name type="common">Black scour worm</name>
    <dbReference type="NCBI Taxonomy" id="6319"/>
    <lineage>
        <taxon>Eukaryota</taxon>
        <taxon>Metazoa</taxon>
        <taxon>Ecdysozoa</taxon>
        <taxon>Nematoda</taxon>
        <taxon>Chromadorea</taxon>
        <taxon>Rhabditida</taxon>
        <taxon>Rhabditina</taxon>
        <taxon>Rhabditomorpha</taxon>
        <taxon>Strongyloidea</taxon>
        <taxon>Trichostrongylidae</taxon>
        <taxon>Trichostrongylus</taxon>
    </lineage>
</organism>
<gene>
    <name evidence="3" type="ORF">GCK32_008323</name>
</gene>
<dbReference type="Pfam" id="PF25293">
    <property type="entry name" value="Beta-prop_EMC1_N"/>
    <property type="match status" value="1"/>
</dbReference>
<feature type="chain" id="PRO_5043001137" description="EMC1 first beta-propeller domain-containing protein" evidence="1">
    <location>
        <begin position="22"/>
        <end position="120"/>
    </location>
</feature>
<proteinExistence type="predicted"/>
<feature type="non-terminal residue" evidence="3">
    <location>
        <position position="120"/>
    </location>
</feature>
<dbReference type="EMBL" id="WIXE01004666">
    <property type="protein sequence ID" value="KAK5982838.1"/>
    <property type="molecule type" value="Genomic_DNA"/>
</dbReference>
<keyword evidence="4" id="KW-1185">Reference proteome</keyword>
<evidence type="ECO:0000313" key="3">
    <source>
        <dbReference type="EMBL" id="KAK5982838.1"/>
    </source>
</evidence>
<accession>A0AAN8GCY8</accession>
<dbReference type="SUPFAM" id="SSF50998">
    <property type="entry name" value="Quinoprotein alcohol dehydrogenase-like"/>
    <property type="match status" value="1"/>
</dbReference>
<evidence type="ECO:0000313" key="4">
    <source>
        <dbReference type="Proteomes" id="UP001331761"/>
    </source>
</evidence>
<feature type="domain" description="EMC1 first beta-propeller" evidence="2">
    <location>
        <begin position="21"/>
        <end position="120"/>
    </location>
</feature>
<keyword evidence="1" id="KW-0732">Signal</keyword>